<proteinExistence type="predicted"/>
<dbReference type="Proteomes" id="UP000488956">
    <property type="component" value="Unassembled WGS sequence"/>
</dbReference>
<protein>
    <recommendedName>
        <fullName evidence="4">RxLR effector protein</fullName>
    </recommendedName>
</protein>
<organism evidence="2 3">
    <name type="scientific">Phytophthora fragariae</name>
    <dbReference type="NCBI Taxonomy" id="53985"/>
    <lineage>
        <taxon>Eukaryota</taxon>
        <taxon>Sar</taxon>
        <taxon>Stramenopiles</taxon>
        <taxon>Oomycota</taxon>
        <taxon>Peronosporomycetes</taxon>
        <taxon>Peronosporales</taxon>
        <taxon>Peronosporaceae</taxon>
        <taxon>Phytophthora</taxon>
    </lineage>
</organism>
<name>A0A6G0LT75_9STRA</name>
<sequence length="77" mass="8017">MRPTTALGCLLLTAGVTGGDMVFMATNTALSSSRSQVSTGITGCTSASHWMRRLVSSFSCSGSNGCPPLYPRRRTSA</sequence>
<accession>A0A6G0LT75</accession>
<feature type="chain" id="PRO_5026311018" description="RxLR effector protein" evidence="1">
    <location>
        <begin position="20"/>
        <end position="77"/>
    </location>
</feature>
<evidence type="ECO:0008006" key="4">
    <source>
        <dbReference type="Google" id="ProtNLM"/>
    </source>
</evidence>
<gene>
    <name evidence="2" type="ORF">PF010_g4076</name>
</gene>
<dbReference type="EMBL" id="QXFX01000136">
    <property type="protein sequence ID" value="KAE9129762.1"/>
    <property type="molecule type" value="Genomic_DNA"/>
</dbReference>
<reference evidence="2 3" key="1">
    <citation type="submission" date="2018-09" db="EMBL/GenBank/DDBJ databases">
        <title>Genomic investigation of the strawberry pathogen Phytophthora fragariae indicates pathogenicity is determined by transcriptional variation in three key races.</title>
        <authorList>
            <person name="Adams T.M."/>
            <person name="Armitage A.D."/>
            <person name="Sobczyk M.K."/>
            <person name="Bates H.J."/>
            <person name="Dunwell J.M."/>
            <person name="Nellist C.F."/>
            <person name="Harrison R.J."/>
        </authorList>
    </citation>
    <scope>NUCLEOTIDE SEQUENCE [LARGE SCALE GENOMIC DNA]</scope>
    <source>
        <strain evidence="2 3">ONT-3</strain>
    </source>
</reference>
<dbReference type="AlphaFoldDB" id="A0A6G0LT75"/>
<evidence type="ECO:0000313" key="3">
    <source>
        <dbReference type="Proteomes" id="UP000488956"/>
    </source>
</evidence>
<evidence type="ECO:0000313" key="2">
    <source>
        <dbReference type="EMBL" id="KAE9129762.1"/>
    </source>
</evidence>
<evidence type="ECO:0000256" key="1">
    <source>
        <dbReference type="SAM" id="SignalP"/>
    </source>
</evidence>
<keyword evidence="1" id="KW-0732">Signal</keyword>
<feature type="signal peptide" evidence="1">
    <location>
        <begin position="1"/>
        <end position="19"/>
    </location>
</feature>
<comment type="caution">
    <text evidence="2">The sequence shown here is derived from an EMBL/GenBank/DDBJ whole genome shotgun (WGS) entry which is preliminary data.</text>
</comment>